<accession>A0A081MZZ1</accession>
<comment type="caution">
    <text evidence="1">The sequence shown here is derived from an EMBL/GenBank/DDBJ whole genome shotgun (WGS) entry which is preliminary data.</text>
</comment>
<evidence type="ECO:0000313" key="2">
    <source>
        <dbReference type="Proteomes" id="UP000028073"/>
    </source>
</evidence>
<gene>
    <name evidence="1" type="ORF">GZ78_28325</name>
</gene>
<reference evidence="1 2" key="1">
    <citation type="submission" date="2014-06" db="EMBL/GenBank/DDBJ databases">
        <title>Whole Genome Sequences of Three Symbiotic Endozoicomonas Bacteria.</title>
        <authorList>
            <person name="Neave M.J."/>
            <person name="Apprill A."/>
            <person name="Voolstra C.R."/>
        </authorList>
    </citation>
    <scope>NUCLEOTIDE SEQUENCE [LARGE SCALE GENOMIC DNA]</scope>
    <source>
        <strain evidence="1 2">DSM 25634</strain>
    </source>
</reference>
<keyword evidence="2" id="KW-1185">Reference proteome</keyword>
<dbReference type="AlphaFoldDB" id="A0A081MZZ1"/>
<organism evidence="1 2">
    <name type="scientific">Endozoicomonas numazuensis</name>
    <dbReference type="NCBI Taxonomy" id="1137799"/>
    <lineage>
        <taxon>Bacteria</taxon>
        <taxon>Pseudomonadati</taxon>
        <taxon>Pseudomonadota</taxon>
        <taxon>Gammaproteobacteria</taxon>
        <taxon>Oceanospirillales</taxon>
        <taxon>Endozoicomonadaceae</taxon>
        <taxon>Endozoicomonas</taxon>
    </lineage>
</organism>
<sequence length="59" mass="7155">MPLPAQEIRVWQLGLCRPNEHRGKKIFLFLRDEKDFKLNYELLANLNEKNSKIQHDRHI</sequence>
<evidence type="ECO:0000313" key="1">
    <source>
        <dbReference type="EMBL" id="KEQ11764.1"/>
    </source>
</evidence>
<name>A0A081MZZ1_9GAMM</name>
<proteinExistence type="predicted"/>
<dbReference type="EMBL" id="JOKH01000012">
    <property type="protein sequence ID" value="KEQ11764.1"/>
    <property type="molecule type" value="Genomic_DNA"/>
</dbReference>
<protein>
    <submittedName>
        <fullName evidence="1">Uncharacterized protein</fullName>
    </submittedName>
</protein>
<dbReference type="Proteomes" id="UP000028073">
    <property type="component" value="Unassembled WGS sequence"/>
</dbReference>